<sequence>MAGLSVAAAAAITNQSNGATVPDATRMGIYGYGGNQVFEQQGSLTVSGFSGTVQDLTPRASPSRTTDRRRRTRSVSGRPCRRR</sequence>
<feature type="region of interest" description="Disordered" evidence="1">
    <location>
        <begin position="48"/>
        <end position="83"/>
    </location>
</feature>
<dbReference type="Proteomes" id="UP000236584">
    <property type="component" value="Chromosome"/>
</dbReference>
<organism evidence="2 3">
    <name type="scientific">Salinigranum rubrum</name>
    <dbReference type="NCBI Taxonomy" id="755307"/>
    <lineage>
        <taxon>Archaea</taxon>
        <taxon>Methanobacteriati</taxon>
        <taxon>Methanobacteriota</taxon>
        <taxon>Stenosarchaea group</taxon>
        <taxon>Halobacteria</taxon>
        <taxon>Halobacteriales</taxon>
        <taxon>Haloferacaceae</taxon>
        <taxon>Salinigranum</taxon>
    </lineage>
</organism>
<dbReference type="EMBL" id="CP026309">
    <property type="protein sequence ID" value="AUV82587.1"/>
    <property type="molecule type" value="Genomic_DNA"/>
</dbReference>
<accession>A0A2I8VKX5</accession>
<gene>
    <name evidence="2" type="ORF">C2R22_13835</name>
</gene>
<name>A0A2I8VKX5_9EURY</name>
<evidence type="ECO:0000313" key="2">
    <source>
        <dbReference type="EMBL" id="AUV82587.1"/>
    </source>
</evidence>
<feature type="compositionally biased region" description="Basic residues" evidence="1">
    <location>
        <begin position="67"/>
        <end position="83"/>
    </location>
</feature>
<proteinExistence type="predicted"/>
<reference evidence="2 3" key="1">
    <citation type="submission" date="2018-01" db="EMBL/GenBank/DDBJ databases">
        <title>Complete genome sequence of Salinigranum rubrum GX10T, an extremely halophilic archaeon isolated from a marine solar saltern.</title>
        <authorList>
            <person name="Han S."/>
        </authorList>
    </citation>
    <scope>NUCLEOTIDE SEQUENCE [LARGE SCALE GENOMIC DNA]</scope>
    <source>
        <strain evidence="2 3">GX10</strain>
    </source>
</reference>
<evidence type="ECO:0000313" key="3">
    <source>
        <dbReference type="Proteomes" id="UP000236584"/>
    </source>
</evidence>
<dbReference type="AlphaFoldDB" id="A0A2I8VKX5"/>
<protein>
    <submittedName>
        <fullName evidence="2">Uncharacterized protein</fullName>
    </submittedName>
</protein>
<dbReference type="KEGG" id="srub:C2R22_13835"/>
<keyword evidence="3" id="KW-1185">Reference proteome</keyword>
<evidence type="ECO:0000256" key="1">
    <source>
        <dbReference type="SAM" id="MobiDB-lite"/>
    </source>
</evidence>